<keyword evidence="2" id="KW-1185">Reference proteome</keyword>
<dbReference type="Proteomes" id="UP001348805">
    <property type="component" value="Segment"/>
</dbReference>
<proteinExistence type="predicted"/>
<evidence type="ECO:0008006" key="3">
    <source>
        <dbReference type="Google" id="ProtNLM"/>
    </source>
</evidence>
<name>A0ABZ0Z293_9CAUD</name>
<organism evidence="1 2">
    <name type="scientific">phage Lak_Megaphage_RVC_AP3_GC26</name>
    <dbReference type="NCBI Taxonomy" id="3109225"/>
    <lineage>
        <taxon>Viruses</taxon>
        <taxon>Duplodnaviria</taxon>
        <taxon>Heunggongvirae</taxon>
        <taxon>Uroviricota</taxon>
        <taxon>Caudoviricetes</taxon>
        <taxon>Caudoviricetes code 15 clade</taxon>
    </lineage>
</organism>
<reference evidence="1 2" key="1">
    <citation type="submission" date="2023-11" db="EMBL/GenBank/DDBJ databases">
        <authorList>
            <person name="Cook R."/>
            <person name="Crisci M."/>
            <person name="Pye H."/>
            <person name="Adriaenssens E."/>
            <person name="Santini J."/>
        </authorList>
    </citation>
    <scope>NUCLEOTIDE SEQUENCE [LARGE SCALE GENOMIC DNA]</scope>
    <source>
        <strain evidence="1">Lak_Megaphage_RVC_AP3_GC26</strain>
    </source>
</reference>
<protein>
    <recommendedName>
        <fullName evidence="3">KTSC domain-containing protein</fullName>
    </recommendedName>
</protein>
<sequence>MNTKKNKTTEKKYILSADLPFGNLKRDTIFTYNAITKVASFPNGVQISDFDISNSKFVKKCVDISFSIDDIVLYDTRLYKITDINYITGICSLHEVYANKEISRVGYHRLKPVTFYYFINSSGQTSSSYIGKDSAADSWRALTNNLFYTKDEAVKYRDSILKKKI</sequence>
<accession>A0ABZ0Z293</accession>
<dbReference type="EMBL" id="OR769219">
    <property type="protein sequence ID" value="WQJ51538.1"/>
    <property type="molecule type" value="Genomic_DNA"/>
</dbReference>
<evidence type="ECO:0000313" key="1">
    <source>
        <dbReference type="EMBL" id="WQJ51538.1"/>
    </source>
</evidence>
<evidence type="ECO:0000313" key="2">
    <source>
        <dbReference type="Proteomes" id="UP001348805"/>
    </source>
</evidence>